<reference evidence="2" key="1">
    <citation type="journal article" date="2020" name="Stud. Mycol.">
        <title>101 Dothideomycetes genomes: a test case for predicting lifestyles and emergence of pathogens.</title>
        <authorList>
            <person name="Haridas S."/>
            <person name="Albert R."/>
            <person name="Binder M."/>
            <person name="Bloem J."/>
            <person name="Labutti K."/>
            <person name="Salamov A."/>
            <person name="Andreopoulos B."/>
            <person name="Baker S."/>
            <person name="Barry K."/>
            <person name="Bills G."/>
            <person name="Bluhm B."/>
            <person name="Cannon C."/>
            <person name="Castanera R."/>
            <person name="Culley D."/>
            <person name="Daum C."/>
            <person name="Ezra D."/>
            <person name="Gonzalez J."/>
            <person name="Henrissat B."/>
            <person name="Kuo A."/>
            <person name="Liang C."/>
            <person name="Lipzen A."/>
            <person name="Lutzoni F."/>
            <person name="Magnuson J."/>
            <person name="Mondo S."/>
            <person name="Nolan M."/>
            <person name="Ohm R."/>
            <person name="Pangilinan J."/>
            <person name="Park H.-J."/>
            <person name="Ramirez L."/>
            <person name="Alfaro M."/>
            <person name="Sun H."/>
            <person name="Tritt A."/>
            <person name="Yoshinaga Y."/>
            <person name="Zwiers L.-H."/>
            <person name="Turgeon B."/>
            <person name="Goodwin S."/>
            <person name="Spatafora J."/>
            <person name="Crous P."/>
            <person name="Grigoriev I."/>
        </authorList>
    </citation>
    <scope>NUCLEOTIDE SEQUENCE</scope>
    <source>
        <strain evidence="2">CBS 690.94</strain>
    </source>
</reference>
<evidence type="ECO:0000313" key="2">
    <source>
        <dbReference type="EMBL" id="KAF2442477.1"/>
    </source>
</evidence>
<comment type="caution">
    <text evidence="2">The sequence shown here is derived from an EMBL/GenBank/DDBJ whole genome shotgun (WGS) entry which is preliminary data.</text>
</comment>
<feature type="region of interest" description="Disordered" evidence="1">
    <location>
        <begin position="203"/>
        <end position="223"/>
    </location>
</feature>
<dbReference type="Proteomes" id="UP000799764">
    <property type="component" value="Unassembled WGS sequence"/>
</dbReference>
<keyword evidence="3" id="KW-1185">Reference proteome</keyword>
<sequence>MSILGGSAGIRGLRMQGPHGGVPSALALRKDNMVDISFGAAQDGYDSRSGARYASGLRREDSQCRRRRPRVASRPYYTWKCNMRRTETIQEGGFTIGGPTYNGSEGLQGGRTVAGLSHSRRCNDDGGEGRFRAASVATGGVRFITPRMHPLAYTPGEGEGHGSCLTGVGVEEREMHNDEGLYRRNGWARSASELACCAHPMADQQEKREAPSPPPAEMGGMPVTTFATFGQQCQQATDTLEPARTRSDRENRRTWAPPSSTVGVVTDGKEFESTAGVVPLPMSAGRVPTDSASTLGRAESVQLECGAKPDWSGMEFFARAGTATAFRSARALAQAPYWVQDTMARDQA</sequence>
<feature type="compositionally biased region" description="Basic and acidic residues" evidence="1">
    <location>
        <begin position="241"/>
        <end position="253"/>
    </location>
</feature>
<evidence type="ECO:0000313" key="3">
    <source>
        <dbReference type="Proteomes" id="UP000799764"/>
    </source>
</evidence>
<name>A0A9P4UAW2_9PLEO</name>
<organism evidence="2 3">
    <name type="scientific">Karstenula rhodostoma CBS 690.94</name>
    <dbReference type="NCBI Taxonomy" id="1392251"/>
    <lineage>
        <taxon>Eukaryota</taxon>
        <taxon>Fungi</taxon>
        <taxon>Dikarya</taxon>
        <taxon>Ascomycota</taxon>
        <taxon>Pezizomycotina</taxon>
        <taxon>Dothideomycetes</taxon>
        <taxon>Pleosporomycetidae</taxon>
        <taxon>Pleosporales</taxon>
        <taxon>Massarineae</taxon>
        <taxon>Didymosphaeriaceae</taxon>
        <taxon>Karstenula</taxon>
    </lineage>
</organism>
<dbReference type="AlphaFoldDB" id="A0A9P4UAW2"/>
<protein>
    <submittedName>
        <fullName evidence="2">Uncharacterized protein</fullName>
    </submittedName>
</protein>
<evidence type="ECO:0000256" key="1">
    <source>
        <dbReference type="SAM" id="MobiDB-lite"/>
    </source>
</evidence>
<accession>A0A9P4UAW2</accession>
<feature type="region of interest" description="Disordered" evidence="1">
    <location>
        <begin position="237"/>
        <end position="265"/>
    </location>
</feature>
<proteinExistence type="predicted"/>
<dbReference type="EMBL" id="MU001504">
    <property type="protein sequence ID" value="KAF2442477.1"/>
    <property type="molecule type" value="Genomic_DNA"/>
</dbReference>
<gene>
    <name evidence="2" type="ORF">P171DRAFT_446159</name>
</gene>